<dbReference type="PROSITE" id="PS50198">
    <property type="entry name" value="PPIC_PPIASE_2"/>
    <property type="match status" value="1"/>
</dbReference>
<keyword evidence="15" id="KW-1185">Reference proteome</keyword>
<feature type="transmembrane region" description="Helical" evidence="12">
    <location>
        <begin position="12"/>
        <end position="33"/>
    </location>
</feature>
<evidence type="ECO:0000256" key="7">
    <source>
        <dbReference type="ARBA" id="ARBA00023186"/>
    </source>
</evidence>
<name>A0A418Y3L1_9GAMM</name>
<comment type="caution">
    <text evidence="14">The sequence shown here is derived from an EMBL/GenBank/DDBJ whole genome shotgun (WGS) entry which is preliminary data.</text>
</comment>
<evidence type="ECO:0000256" key="1">
    <source>
        <dbReference type="ARBA" id="ARBA00004382"/>
    </source>
</evidence>
<dbReference type="EMBL" id="QYYA01000001">
    <property type="protein sequence ID" value="RJG20136.1"/>
    <property type="molecule type" value="Genomic_DNA"/>
</dbReference>
<dbReference type="Gene3D" id="1.10.4030.10">
    <property type="entry name" value="Porin chaperone SurA, peptide-binding domain"/>
    <property type="match status" value="1"/>
</dbReference>
<dbReference type="GO" id="GO:0003755">
    <property type="term" value="F:peptidyl-prolyl cis-trans isomerase activity"/>
    <property type="evidence" value="ECO:0007669"/>
    <property type="project" value="UniProtKB-KW"/>
</dbReference>
<gene>
    <name evidence="14" type="ORF">D4A39_04745</name>
</gene>
<keyword evidence="4 12" id="KW-0812">Transmembrane</keyword>
<dbReference type="InterPro" id="IPR046357">
    <property type="entry name" value="PPIase_dom_sf"/>
</dbReference>
<dbReference type="AlphaFoldDB" id="A0A418Y3L1"/>
<evidence type="ECO:0000259" key="13">
    <source>
        <dbReference type="PROSITE" id="PS50198"/>
    </source>
</evidence>
<feature type="domain" description="PpiC" evidence="13">
    <location>
        <begin position="267"/>
        <end position="366"/>
    </location>
</feature>
<evidence type="ECO:0000256" key="10">
    <source>
        <dbReference type="ARBA" id="ARBA00042775"/>
    </source>
</evidence>
<reference evidence="14 15" key="1">
    <citation type="submission" date="2018-09" db="EMBL/GenBank/DDBJ databases">
        <title>Alcanivorax profundi sp. nov., isolated from 1000 m-depth seawater of the Mariana Trench.</title>
        <authorList>
            <person name="Liu J."/>
        </authorList>
    </citation>
    <scope>NUCLEOTIDE SEQUENCE [LARGE SCALE GENOMIC DNA]</scope>
    <source>
        <strain evidence="14 15">MTEO17</strain>
    </source>
</reference>
<keyword evidence="2" id="KW-1003">Cell membrane</keyword>
<keyword evidence="11" id="KW-0697">Rotamase</keyword>
<dbReference type="GO" id="GO:0005886">
    <property type="term" value="C:plasma membrane"/>
    <property type="evidence" value="ECO:0007669"/>
    <property type="project" value="UniProtKB-SubCell"/>
</dbReference>
<dbReference type="OrthoDB" id="9812372at2"/>
<evidence type="ECO:0000256" key="6">
    <source>
        <dbReference type="ARBA" id="ARBA00023136"/>
    </source>
</evidence>
<evidence type="ECO:0000256" key="3">
    <source>
        <dbReference type="ARBA" id="ARBA00022519"/>
    </source>
</evidence>
<dbReference type="PANTHER" id="PTHR47529">
    <property type="entry name" value="PEPTIDYL-PROLYL CIS-TRANS ISOMERASE D"/>
    <property type="match status" value="1"/>
</dbReference>
<keyword evidence="3" id="KW-0997">Cell inner membrane</keyword>
<dbReference type="SUPFAM" id="SSF109998">
    <property type="entry name" value="Triger factor/SurA peptide-binding domain-like"/>
    <property type="match status" value="1"/>
</dbReference>
<dbReference type="Pfam" id="PF00639">
    <property type="entry name" value="Rotamase"/>
    <property type="match status" value="1"/>
</dbReference>
<evidence type="ECO:0000313" key="15">
    <source>
        <dbReference type="Proteomes" id="UP000283734"/>
    </source>
</evidence>
<dbReference type="PROSITE" id="PS01096">
    <property type="entry name" value="PPIC_PPIASE_1"/>
    <property type="match status" value="1"/>
</dbReference>
<keyword evidence="6 12" id="KW-0472">Membrane</keyword>
<evidence type="ECO:0000256" key="2">
    <source>
        <dbReference type="ARBA" id="ARBA00022475"/>
    </source>
</evidence>
<dbReference type="InterPro" id="IPR000297">
    <property type="entry name" value="PPIase_PpiC"/>
</dbReference>
<keyword evidence="5 12" id="KW-1133">Transmembrane helix</keyword>
<protein>
    <recommendedName>
        <fullName evidence="9">Periplasmic chaperone PpiD</fullName>
    </recommendedName>
    <alternativeName>
        <fullName evidence="10">Periplasmic folding chaperone</fullName>
    </alternativeName>
</protein>
<dbReference type="PANTHER" id="PTHR47529:SF1">
    <property type="entry name" value="PERIPLASMIC CHAPERONE PPID"/>
    <property type="match status" value="1"/>
</dbReference>
<dbReference type="Gene3D" id="3.10.50.40">
    <property type="match status" value="1"/>
</dbReference>
<dbReference type="Pfam" id="PF13624">
    <property type="entry name" value="SurA_N_3"/>
    <property type="match status" value="1"/>
</dbReference>
<comment type="similarity">
    <text evidence="8">Belongs to the PpiD chaperone family.</text>
</comment>
<dbReference type="Proteomes" id="UP000283734">
    <property type="component" value="Unassembled WGS sequence"/>
</dbReference>
<evidence type="ECO:0000313" key="14">
    <source>
        <dbReference type="EMBL" id="RJG20136.1"/>
    </source>
</evidence>
<evidence type="ECO:0000256" key="12">
    <source>
        <dbReference type="SAM" id="Phobius"/>
    </source>
</evidence>
<evidence type="ECO:0000256" key="8">
    <source>
        <dbReference type="ARBA" id="ARBA00038408"/>
    </source>
</evidence>
<dbReference type="InterPro" id="IPR052029">
    <property type="entry name" value="PpiD_chaperone"/>
</dbReference>
<evidence type="ECO:0000256" key="5">
    <source>
        <dbReference type="ARBA" id="ARBA00022989"/>
    </source>
</evidence>
<evidence type="ECO:0000256" key="11">
    <source>
        <dbReference type="PROSITE-ProRule" id="PRU00278"/>
    </source>
</evidence>
<accession>A0A418Y3L1</accession>
<comment type="subcellular location">
    <subcellularLocation>
        <location evidence="1">Cell inner membrane</location>
        <topology evidence="1">Single-pass type II membrane protein</topology>
        <orientation evidence="1">Periplasmic side</orientation>
    </subcellularLocation>
</comment>
<dbReference type="RefSeq" id="WP_022986572.1">
    <property type="nucleotide sequence ID" value="NZ_CAXGPP010000115.1"/>
</dbReference>
<dbReference type="SUPFAM" id="SSF54534">
    <property type="entry name" value="FKBP-like"/>
    <property type="match status" value="1"/>
</dbReference>
<dbReference type="InterPro" id="IPR027304">
    <property type="entry name" value="Trigger_fact/SurA_dom_sf"/>
</dbReference>
<proteinExistence type="inferred from homology"/>
<organism evidence="14 15">
    <name type="scientific">Alcanivorax profundi</name>
    <dbReference type="NCBI Taxonomy" id="2338368"/>
    <lineage>
        <taxon>Bacteria</taxon>
        <taxon>Pseudomonadati</taxon>
        <taxon>Pseudomonadota</taxon>
        <taxon>Gammaproteobacteria</taxon>
        <taxon>Oceanospirillales</taxon>
        <taxon>Alcanivoracaceae</taxon>
        <taxon>Alcanivorax</taxon>
    </lineage>
</organism>
<evidence type="ECO:0000256" key="4">
    <source>
        <dbReference type="ARBA" id="ARBA00022692"/>
    </source>
</evidence>
<keyword evidence="7" id="KW-0143">Chaperone</keyword>
<keyword evidence="11 14" id="KW-0413">Isomerase</keyword>
<evidence type="ECO:0000256" key="9">
    <source>
        <dbReference type="ARBA" id="ARBA00040743"/>
    </source>
</evidence>
<dbReference type="InterPro" id="IPR023058">
    <property type="entry name" value="PPIase_PpiC_CS"/>
</dbReference>
<sequence length="644" mass="70329">MQEFRRFVRGPVGKVLLAAIILPFVISGFYGYFVGGGSGDVVAEVEGTPITRNAVNQRVERVRDMLRQQSPNMNPALLDSFVRPAMVLDGLVNEQLILSAAEKSKLVFSTSQVSADVRQIELFQEDGKFSNNRFERELRSRGMSPQGYIRGLQQDMVKEQYRAGFMATNFALPSELDEQRRLGEQVRDIRYTELDLNALRSSFSVSDDEIATFYEENQGEFMRPEEFRIAYVSLSADQYADQVSVTDEDVAEEYEVRKAILAESGANTARKVAHILIAVDGDRSLEDAKVRAEEAEKAIAGGMSFADAAADYSDDPGSASSGGDLGVVTKGALPEEMEAAIAELEPGVVSAPVVSDAGVHLIKVTEVAEERDMPTLAELSSQIRADLKQARAEAMLNEDVATLEESLYEHSSLDSPAEQIGAEVQRTEWVALSALPSPLNAPAVQQALNSDEVRRDGHNSELLESAPGQYLAVRIVEEKAAEPLPLDEVRFAIEERIKGERAADKVQSLIGEAEKKLEEGASLEDIATLFEAEVQEQEGLQRGGAEPSMEVVNGAFSQSRPAEEGEGSVAITRTGNGSLIAYQVTRVEDGNAEPLTDEQQLAALRELGNIEGQRSFRQVVALLREEGDVELHSSRLSPNTGDEQ</sequence>